<proteinExistence type="predicted"/>
<dbReference type="Proteomes" id="UP000198379">
    <property type="component" value="Unassembled WGS sequence"/>
</dbReference>
<dbReference type="PROSITE" id="PS51257">
    <property type="entry name" value="PROKAR_LIPOPROTEIN"/>
    <property type="match status" value="1"/>
</dbReference>
<name>A0A238YI39_9FLAO</name>
<reference evidence="1 2" key="1">
    <citation type="submission" date="2017-06" db="EMBL/GenBank/DDBJ databases">
        <authorList>
            <person name="Kim H.J."/>
            <person name="Triplett B.A."/>
        </authorList>
    </citation>
    <scope>NUCLEOTIDE SEQUENCE [LARGE SCALE GENOMIC DNA]</scope>
    <source>
        <strain evidence="1 2">DSM 25597</strain>
    </source>
</reference>
<dbReference type="AlphaFoldDB" id="A0A238YI39"/>
<accession>A0A238YI39</accession>
<organism evidence="1 2">
    <name type="scientific">Dokdonia pacifica</name>
    <dbReference type="NCBI Taxonomy" id="1627892"/>
    <lineage>
        <taxon>Bacteria</taxon>
        <taxon>Pseudomonadati</taxon>
        <taxon>Bacteroidota</taxon>
        <taxon>Flavobacteriia</taxon>
        <taxon>Flavobacteriales</taxon>
        <taxon>Flavobacteriaceae</taxon>
        <taxon>Dokdonia</taxon>
    </lineage>
</organism>
<keyword evidence="2" id="KW-1185">Reference proteome</keyword>
<dbReference type="EMBL" id="FZNY01000002">
    <property type="protein sequence ID" value="SNR70642.1"/>
    <property type="molecule type" value="Genomic_DNA"/>
</dbReference>
<sequence length="48" mass="5220">MLKNIEKLKGVKTIAQSEQLKVNGGMNACFFISCRPGTVCIDGRCVDC</sequence>
<protein>
    <submittedName>
        <fullName evidence="1">Uncharacterized protein</fullName>
    </submittedName>
</protein>
<evidence type="ECO:0000313" key="1">
    <source>
        <dbReference type="EMBL" id="SNR70642.1"/>
    </source>
</evidence>
<evidence type="ECO:0000313" key="2">
    <source>
        <dbReference type="Proteomes" id="UP000198379"/>
    </source>
</evidence>
<gene>
    <name evidence="1" type="ORF">SAMN06265376_10279</name>
</gene>